<keyword evidence="1" id="KW-1133">Transmembrane helix</keyword>
<evidence type="ECO:0000313" key="3">
    <source>
        <dbReference type="Proteomes" id="UP000702544"/>
    </source>
</evidence>
<name>A0AAE4Z9Z7_9BACT</name>
<keyword evidence="1" id="KW-0812">Transmembrane</keyword>
<keyword evidence="1" id="KW-0472">Membrane</keyword>
<comment type="caution">
    <text evidence="2">The sequence shown here is derived from an EMBL/GenBank/DDBJ whole genome shotgun (WGS) entry which is preliminary data.</text>
</comment>
<evidence type="ECO:0000313" key="2">
    <source>
        <dbReference type="EMBL" id="NIR76328.1"/>
    </source>
</evidence>
<dbReference type="Proteomes" id="UP000702544">
    <property type="component" value="Unassembled WGS sequence"/>
</dbReference>
<accession>A0AAE4Z9Z7</accession>
<dbReference type="AlphaFoldDB" id="A0AAE4Z9Z7"/>
<organism evidence="2 3">
    <name type="scientific">Candidatus Kutchimonas denitrificans</name>
    <dbReference type="NCBI Taxonomy" id="3056748"/>
    <lineage>
        <taxon>Bacteria</taxon>
        <taxon>Pseudomonadati</taxon>
        <taxon>Gemmatimonadota</taxon>
        <taxon>Gemmatimonadia</taxon>
        <taxon>Candidatus Palauibacterales</taxon>
        <taxon>Candidatus Palauibacteraceae</taxon>
        <taxon>Candidatus Kutchimonas</taxon>
    </lineage>
</organism>
<evidence type="ECO:0000256" key="1">
    <source>
        <dbReference type="SAM" id="Phobius"/>
    </source>
</evidence>
<evidence type="ECO:0008006" key="4">
    <source>
        <dbReference type="Google" id="ProtNLM"/>
    </source>
</evidence>
<protein>
    <recommendedName>
        <fullName evidence="4">Type II secretion system protein</fullName>
    </recommendedName>
</protein>
<dbReference type="EMBL" id="JAACAK010000120">
    <property type="protein sequence ID" value="NIR76328.1"/>
    <property type="molecule type" value="Genomic_DNA"/>
</dbReference>
<proteinExistence type="predicted"/>
<reference evidence="2 3" key="1">
    <citation type="submission" date="2020-01" db="EMBL/GenBank/DDBJ databases">
        <title>Genomes assembled from Gulf of Kutch pelagic sediment metagenomes.</title>
        <authorList>
            <person name="Chandrashekar M."/>
            <person name="Mahajan M.S."/>
            <person name="Dave K.J."/>
            <person name="Vatsa P."/>
            <person name="Nathani N.M."/>
        </authorList>
    </citation>
    <scope>NUCLEOTIDE SEQUENCE [LARGE SCALE GENOMIC DNA]</scope>
    <source>
        <strain evidence="2">KS3-K002</strain>
    </source>
</reference>
<gene>
    <name evidence="2" type="ORF">GWO12_14635</name>
</gene>
<sequence length="142" mass="15119">MSSHERLSGSESGFSLMAVMIAVVLVSVAVVALSGTTIYVMSMQTESTVRSTAAGLAAAYMEEVKARPVQALESEAEVAVTSTGRVPESALEQADYRRELIVEPGPAPRSKLVTVVVEYPRGRLRMGRVELVTILYEGVGSS</sequence>
<feature type="transmembrane region" description="Helical" evidence="1">
    <location>
        <begin position="12"/>
        <end position="40"/>
    </location>
</feature>